<keyword evidence="3" id="KW-1185">Reference proteome</keyword>
<organism evidence="2 3">
    <name type="scientific">Viridothelium virens</name>
    <name type="common">Speckled blister lichen</name>
    <name type="synonym">Trypethelium virens</name>
    <dbReference type="NCBI Taxonomy" id="1048519"/>
    <lineage>
        <taxon>Eukaryota</taxon>
        <taxon>Fungi</taxon>
        <taxon>Dikarya</taxon>
        <taxon>Ascomycota</taxon>
        <taxon>Pezizomycotina</taxon>
        <taxon>Dothideomycetes</taxon>
        <taxon>Dothideomycetes incertae sedis</taxon>
        <taxon>Trypetheliales</taxon>
        <taxon>Trypetheliaceae</taxon>
        <taxon>Viridothelium</taxon>
    </lineage>
</organism>
<feature type="compositionally biased region" description="Pro residues" evidence="1">
    <location>
        <begin position="47"/>
        <end position="58"/>
    </location>
</feature>
<feature type="compositionally biased region" description="Low complexity" evidence="1">
    <location>
        <begin position="24"/>
        <end position="34"/>
    </location>
</feature>
<name>A0A6A6HD40_VIRVR</name>
<evidence type="ECO:0000256" key="1">
    <source>
        <dbReference type="SAM" id="MobiDB-lite"/>
    </source>
</evidence>
<gene>
    <name evidence="2" type="ORF">EV356DRAFT_531457</name>
</gene>
<feature type="region of interest" description="Disordered" evidence="1">
    <location>
        <begin position="20"/>
        <end position="82"/>
    </location>
</feature>
<protein>
    <submittedName>
        <fullName evidence="2">Uncharacterized protein</fullName>
    </submittedName>
</protein>
<evidence type="ECO:0000313" key="3">
    <source>
        <dbReference type="Proteomes" id="UP000800092"/>
    </source>
</evidence>
<dbReference type="Proteomes" id="UP000800092">
    <property type="component" value="Unassembled WGS sequence"/>
</dbReference>
<proteinExistence type="predicted"/>
<reference evidence="2" key="1">
    <citation type="journal article" date="2020" name="Stud. Mycol.">
        <title>101 Dothideomycetes genomes: a test case for predicting lifestyles and emergence of pathogens.</title>
        <authorList>
            <person name="Haridas S."/>
            <person name="Albert R."/>
            <person name="Binder M."/>
            <person name="Bloem J."/>
            <person name="Labutti K."/>
            <person name="Salamov A."/>
            <person name="Andreopoulos B."/>
            <person name="Baker S."/>
            <person name="Barry K."/>
            <person name="Bills G."/>
            <person name="Bluhm B."/>
            <person name="Cannon C."/>
            <person name="Castanera R."/>
            <person name="Culley D."/>
            <person name="Daum C."/>
            <person name="Ezra D."/>
            <person name="Gonzalez J."/>
            <person name="Henrissat B."/>
            <person name="Kuo A."/>
            <person name="Liang C."/>
            <person name="Lipzen A."/>
            <person name="Lutzoni F."/>
            <person name="Magnuson J."/>
            <person name="Mondo S."/>
            <person name="Nolan M."/>
            <person name="Ohm R."/>
            <person name="Pangilinan J."/>
            <person name="Park H.-J."/>
            <person name="Ramirez L."/>
            <person name="Alfaro M."/>
            <person name="Sun H."/>
            <person name="Tritt A."/>
            <person name="Yoshinaga Y."/>
            <person name="Zwiers L.-H."/>
            <person name="Turgeon B."/>
            <person name="Goodwin S."/>
            <person name="Spatafora J."/>
            <person name="Crous P."/>
            <person name="Grigoriev I."/>
        </authorList>
    </citation>
    <scope>NUCLEOTIDE SEQUENCE</scope>
    <source>
        <strain evidence="2">Tuck. ex Michener</strain>
    </source>
</reference>
<sequence length="82" mass="9066">MVFTADSLLPSYCEAKLREKYKSSRPSLFRSTSSNESVSKDASRGDPPSPPPQPPPSPSNRKSRQAKISAAEKDYYGVPGWY</sequence>
<accession>A0A6A6HD40</accession>
<dbReference type="EMBL" id="ML991788">
    <property type="protein sequence ID" value="KAF2235902.1"/>
    <property type="molecule type" value="Genomic_DNA"/>
</dbReference>
<dbReference type="AlphaFoldDB" id="A0A6A6HD40"/>
<evidence type="ECO:0000313" key="2">
    <source>
        <dbReference type="EMBL" id="KAF2235902.1"/>
    </source>
</evidence>